<evidence type="ECO:0000256" key="4">
    <source>
        <dbReference type="ARBA" id="ARBA00022538"/>
    </source>
</evidence>
<evidence type="ECO:0000256" key="2">
    <source>
        <dbReference type="ARBA" id="ARBA00008440"/>
    </source>
</evidence>
<feature type="region of interest" description="Disordered" evidence="11">
    <location>
        <begin position="16"/>
        <end position="43"/>
    </location>
</feature>
<feature type="transmembrane region" description="Helical" evidence="10">
    <location>
        <begin position="356"/>
        <end position="376"/>
    </location>
</feature>
<feature type="transmembrane region" description="Helical" evidence="10">
    <location>
        <begin position="209"/>
        <end position="235"/>
    </location>
</feature>
<keyword evidence="3" id="KW-0813">Transport</keyword>
<feature type="transmembrane region" description="Helical" evidence="10">
    <location>
        <begin position="478"/>
        <end position="498"/>
    </location>
</feature>
<comment type="caution">
    <text evidence="14">The sequence shown here is derived from an EMBL/GenBank/DDBJ whole genome shotgun (WGS) entry which is preliminary data.</text>
</comment>
<dbReference type="Proteomes" id="UP001412067">
    <property type="component" value="Unassembled WGS sequence"/>
</dbReference>
<gene>
    <name evidence="14" type="primary">HAK5</name>
    <name evidence="14" type="ORF">KSP40_PGU006299</name>
</gene>
<evidence type="ECO:0000256" key="6">
    <source>
        <dbReference type="ARBA" id="ARBA00022958"/>
    </source>
</evidence>
<evidence type="ECO:0000259" key="13">
    <source>
        <dbReference type="Pfam" id="PF22776"/>
    </source>
</evidence>
<keyword evidence="8 10" id="KW-0406">Ion transport</keyword>
<keyword evidence="9 10" id="KW-0472">Membrane</keyword>
<evidence type="ECO:0000256" key="7">
    <source>
        <dbReference type="ARBA" id="ARBA00022989"/>
    </source>
</evidence>
<dbReference type="NCBIfam" id="TIGR00794">
    <property type="entry name" value="kup"/>
    <property type="match status" value="1"/>
</dbReference>
<comment type="similarity">
    <text evidence="2 10">Belongs to the HAK/KUP transporter (TC 2.A.72.3) family.</text>
</comment>
<dbReference type="EMBL" id="JBBWWR010000002">
    <property type="protein sequence ID" value="KAK8969893.1"/>
    <property type="molecule type" value="Genomic_DNA"/>
</dbReference>
<dbReference type="InterPro" id="IPR053952">
    <property type="entry name" value="K_trans_C"/>
</dbReference>
<evidence type="ECO:0000256" key="1">
    <source>
        <dbReference type="ARBA" id="ARBA00004141"/>
    </source>
</evidence>
<feature type="transmembrane region" description="Helical" evidence="10">
    <location>
        <begin position="247"/>
        <end position="267"/>
    </location>
</feature>
<sequence length="828" mass="91292">MGEYICRPGRSPSAEMAAAVVRTDSHKVDEEAGAESAESAEPVAALKGKKSSWGKLRRFDSFSLEAGRIPSGGLQEFGWERTLSLAFQSLGVVYGDIGTSPLYVYSSTFTEGIKEKDDILGVLSLILYTLIIIPLIKYVFIVLWANDDGNGGTFALYTLISRHARISLIPNQQAEDAMLSNYKLETPSSKLARAQWIKDKFGGSKGLQVALFLLTILATSMIIGDGVLTPAISVLSAVSGIKEKAPSLSQGQVTIISIVILVLLFSFQRLGTDKVGYSFAPIIVVWFSLIGGIGIYNLIRYDVQVLRAFNPKYIVDYFKRNGKQAWTSLGGVVLCITGTEAMFADLSHFNVRAIQVSFSAVLLPAVSLAYIGQASYLTKFPEEVNDTFYKSIPGTLFWPTFIVAIAAAIIASQAMISGAFSIIQQSQGLSCFPRVRVVHTSTKYHGQVYIPEINYALMIACVFVTGIFRSTANIGNAYGIAVVCVMLITTVLVALVMLMVWKTSILWISLFVIFIGGIEAVYLSAVLSKFIKGGYLPVALSIVLMLMMGIWHYVHVKHYKFELEHKVSGDYIHELAADRSITRIPGIGLLYSELVQGIPPIFPHFIDKIPSIHSVLVFVSVKRLPISKVESDERFLFRQIEPREFRLFKCVVRYGYKDSMEEAGDFEKSLVKNLKEFIHHEIFVRAGDPSPENSPSEESETTAAGCKPRREASNGIQERQVSSNYSSGSIVQCNCNGSSNSSSSAGGKAGAVVTEVEEETRFIQKEMEKGVVYLLGETEMVAKPSSSIIKRMVVNRIYRIMRRNFRQGDEAMLIPKGRLLKIGITYEI</sequence>
<name>A0ABR2N3F0_9ASPA</name>
<feature type="transmembrane region" description="Helical" evidence="10">
    <location>
        <begin position="396"/>
        <end position="416"/>
    </location>
</feature>
<evidence type="ECO:0000256" key="3">
    <source>
        <dbReference type="ARBA" id="ARBA00022448"/>
    </source>
</evidence>
<feature type="domain" description="K+ potassium transporter integral membrane" evidence="12">
    <location>
        <begin position="85"/>
        <end position="569"/>
    </location>
</feature>
<evidence type="ECO:0000256" key="8">
    <source>
        <dbReference type="ARBA" id="ARBA00023065"/>
    </source>
</evidence>
<feature type="transmembrane region" description="Helical" evidence="10">
    <location>
        <begin position="453"/>
        <end position="472"/>
    </location>
</feature>
<organism evidence="14 15">
    <name type="scientific">Platanthera guangdongensis</name>
    <dbReference type="NCBI Taxonomy" id="2320717"/>
    <lineage>
        <taxon>Eukaryota</taxon>
        <taxon>Viridiplantae</taxon>
        <taxon>Streptophyta</taxon>
        <taxon>Embryophyta</taxon>
        <taxon>Tracheophyta</taxon>
        <taxon>Spermatophyta</taxon>
        <taxon>Magnoliopsida</taxon>
        <taxon>Liliopsida</taxon>
        <taxon>Asparagales</taxon>
        <taxon>Orchidaceae</taxon>
        <taxon>Orchidoideae</taxon>
        <taxon>Orchideae</taxon>
        <taxon>Orchidinae</taxon>
        <taxon>Platanthera</taxon>
    </lineage>
</organism>
<evidence type="ECO:0000259" key="12">
    <source>
        <dbReference type="Pfam" id="PF02705"/>
    </source>
</evidence>
<comment type="caution">
    <text evidence="10">Lacks conserved residue(s) required for the propagation of feature annotation.</text>
</comment>
<comment type="function">
    <text evidence="10">Potassium transporter.</text>
</comment>
<dbReference type="InterPro" id="IPR053951">
    <property type="entry name" value="K_trans_N"/>
</dbReference>
<evidence type="ECO:0000313" key="14">
    <source>
        <dbReference type="EMBL" id="KAK8969893.1"/>
    </source>
</evidence>
<comment type="subcellular location">
    <subcellularLocation>
        <location evidence="1 10">Membrane</location>
        <topology evidence="1 10">Multi-pass membrane protein</topology>
    </subcellularLocation>
</comment>
<keyword evidence="7 10" id="KW-1133">Transmembrane helix</keyword>
<feature type="transmembrane region" description="Helical" evidence="10">
    <location>
        <begin position="505"/>
        <end position="528"/>
    </location>
</feature>
<feature type="compositionally biased region" description="Low complexity" evidence="11">
    <location>
        <begin position="34"/>
        <end position="43"/>
    </location>
</feature>
<feature type="domain" description="K+ potassium transporter C-terminal" evidence="13">
    <location>
        <begin position="585"/>
        <end position="828"/>
    </location>
</feature>
<evidence type="ECO:0000256" key="10">
    <source>
        <dbReference type="RuleBase" id="RU321113"/>
    </source>
</evidence>
<reference evidence="14 15" key="1">
    <citation type="journal article" date="2022" name="Nat. Plants">
        <title>Genomes of leafy and leafless Platanthera orchids illuminate the evolution of mycoheterotrophy.</title>
        <authorList>
            <person name="Li M.H."/>
            <person name="Liu K.W."/>
            <person name="Li Z."/>
            <person name="Lu H.C."/>
            <person name="Ye Q.L."/>
            <person name="Zhang D."/>
            <person name="Wang J.Y."/>
            <person name="Li Y.F."/>
            <person name="Zhong Z.M."/>
            <person name="Liu X."/>
            <person name="Yu X."/>
            <person name="Liu D.K."/>
            <person name="Tu X.D."/>
            <person name="Liu B."/>
            <person name="Hao Y."/>
            <person name="Liao X.Y."/>
            <person name="Jiang Y.T."/>
            <person name="Sun W.H."/>
            <person name="Chen J."/>
            <person name="Chen Y.Q."/>
            <person name="Ai Y."/>
            <person name="Zhai J.W."/>
            <person name="Wu S.S."/>
            <person name="Zhou Z."/>
            <person name="Hsiao Y.Y."/>
            <person name="Wu W.L."/>
            <person name="Chen Y.Y."/>
            <person name="Lin Y.F."/>
            <person name="Hsu J.L."/>
            <person name="Li C.Y."/>
            <person name="Wang Z.W."/>
            <person name="Zhao X."/>
            <person name="Zhong W.Y."/>
            <person name="Ma X.K."/>
            <person name="Ma L."/>
            <person name="Huang J."/>
            <person name="Chen G.Z."/>
            <person name="Huang M.Z."/>
            <person name="Huang L."/>
            <person name="Peng D.H."/>
            <person name="Luo Y.B."/>
            <person name="Zou S.Q."/>
            <person name="Chen S.P."/>
            <person name="Lan S."/>
            <person name="Tsai W.C."/>
            <person name="Van de Peer Y."/>
            <person name="Liu Z.J."/>
        </authorList>
    </citation>
    <scope>NUCLEOTIDE SEQUENCE [LARGE SCALE GENOMIC DNA]</scope>
    <source>
        <strain evidence="14">Lor288</strain>
    </source>
</reference>
<dbReference type="PANTHER" id="PTHR30540">
    <property type="entry name" value="OSMOTIC STRESS POTASSIUM TRANSPORTER"/>
    <property type="match status" value="1"/>
</dbReference>
<protein>
    <recommendedName>
        <fullName evidence="10">Potassium transporter</fullName>
    </recommendedName>
</protein>
<keyword evidence="4 10" id="KW-0633">Potassium transport</keyword>
<evidence type="ECO:0000256" key="9">
    <source>
        <dbReference type="ARBA" id="ARBA00023136"/>
    </source>
</evidence>
<dbReference type="Pfam" id="PF22776">
    <property type="entry name" value="K_trans_C"/>
    <property type="match status" value="1"/>
</dbReference>
<evidence type="ECO:0000256" key="5">
    <source>
        <dbReference type="ARBA" id="ARBA00022692"/>
    </source>
</evidence>
<evidence type="ECO:0000256" key="11">
    <source>
        <dbReference type="SAM" id="MobiDB-lite"/>
    </source>
</evidence>
<feature type="transmembrane region" description="Helical" evidence="10">
    <location>
        <begin position="279"/>
        <end position="299"/>
    </location>
</feature>
<keyword evidence="6 10" id="KW-0630">Potassium</keyword>
<accession>A0ABR2N3F0</accession>
<dbReference type="InterPro" id="IPR003855">
    <property type="entry name" value="K+_transporter"/>
</dbReference>
<evidence type="ECO:0000313" key="15">
    <source>
        <dbReference type="Proteomes" id="UP001412067"/>
    </source>
</evidence>
<feature type="transmembrane region" description="Helical" evidence="10">
    <location>
        <begin position="534"/>
        <end position="554"/>
    </location>
</feature>
<proteinExistence type="inferred from homology"/>
<feature type="transmembrane region" description="Helical" evidence="10">
    <location>
        <begin position="119"/>
        <end position="145"/>
    </location>
</feature>
<dbReference type="PANTHER" id="PTHR30540:SF94">
    <property type="entry name" value="POTASSIUM TRANSPORTER 5"/>
    <property type="match status" value="1"/>
</dbReference>
<keyword evidence="15" id="KW-1185">Reference proteome</keyword>
<keyword evidence="5 10" id="KW-0812">Transmembrane</keyword>
<feature type="compositionally biased region" description="Polar residues" evidence="11">
    <location>
        <begin position="714"/>
        <end position="723"/>
    </location>
</feature>
<dbReference type="Pfam" id="PF02705">
    <property type="entry name" value="K_trans"/>
    <property type="match status" value="1"/>
</dbReference>
<feature type="region of interest" description="Disordered" evidence="11">
    <location>
        <begin position="686"/>
        <end position="723"/>
    </location>
</feature>